<name>A0A059BWM7_EUCGR</name>
<dbReference type="InParanoid" id="A0A059BWM7"/>
<reference evidence="1" key="1">
    <citation type="submission" date="2013-07" db="EMBL/GenBank/DDBJ databases">
        <title>The genome of Eucalyptus grandis.</title>
        <authorList>
            <person name="Schmutz J."/>
            <person name="Hayes R."/>
            <person name="Myburg A."/>
            <person name="Tuskan G."/>
            <person name="Grattapaglia D."/>
            <person name="Rokhsar D.S."/>
        </authorList>
    </citation>
    <scope>NUCLEOTIDE SEQUENCE</scope>
    <source>
        <tissue evidence="1">Leaf extractions</tissue>
    </source>
</reference>
<proteinExistence type="predicted"/>
<dbReference type="EMBL" id="KK198758">
    <property type="protein sequence ID" value="KCW70502.1"/>
    <property type="molecule type" value="Genomic_DNA"/>
</dbReference>
<accession>A0A059BWM7</accession>
<sequence>MNLKSGGGQTHHFNAMTKCYKNCTFRLISPQNFNRSALISLKCLTKGSTIDQHHNAMTWICSNNLRPIISFIPQELKVPT</sequence>
<evidence type="ECO:0000313" key="1">
    <source>
        <dbReference type="EMBL" id="KCW70502.1"/>
    </source>
</evidence>
<protein>
    <submittedName>
        <fullName evidence="1">Uncharacterized protein</fullName>
    </submittedName>
</protein>
<dbReference type="AlphaFoldDB" id="A0A059BWM7"/>
<gene>
    <name evidence="1" type="ORF">EUGRSUZ_F03710</name>
</gene>
<dbReference type="Gramene" id="KCW70502">
    <property type="protein sequence ID" value="KCW70502"/>
    <property type="gene ID" value="EUGRSUZ_F03710"/>
</dbReference>
<organism evidence="1">
    <name type="scientific">Eucalyptus grandis</name>
    <name type="common">Flooded gum</name>
    <dbReference type="NCBI Taxonomy" id="71139"/>
    <lineage>
        <taxon>Eukaryota</taxon>
        <taxon>Viridiplantae</taxon>
        <taxon>Streptophyta</taxon>
        <taxon>Embryophyta</taxon>
        <taxon>Tracheophyta</taxon>
        <taxon>Spermatophyta</taxon>
        <taxon>Magnoliopsida</taxon>
        <taxon>eudicotyledons</taxon>
        <taxon>Gunneridae</taxon>
        <taxon>Pentapetalae</taxon>
        <taxon>rosids</taxon>
        <taxon>malvids</taxon>
        <taxon>Myrtales</taxon>
        <taxon>Myrtaceae</taxon>
        <taxon>Myrtoideae</taxon>
        <taxon>Eucalypteae</taxon>
        <taxon>Eucalyptus</taxon>
    </lineage>
</organism>